<protein>
    <submittedName>
        <fullName evidence="2">DNA-binding MarR family transcriptional regulator</fullName>
    </submittedName>
</protein>
<dbReference type="GO" id="GO:0003677">
    <property type="term" value="F:DNA binding"/>
    <property type="evidence" value="ECO:0007669"/>
    <property type="project" value="UniProtKB-KW"/>
</dbReference>
<dbReference type="InterPro" id="IPR000835">
    <property type="entry name" value="HTH_MarR-typ"/>
</dbReference>
<evidence type="ECO:0000313" key="3">
    <source>
        <dbReference type="Proteomes" id="UP000295210"/>
    </source>
</evidence>
<accession>A0A4R1LBB9</accession>
<dbReference type="Pfam" id="PF01047">
    <property type="entry name" value="MarR"/>
    <property type="match status" value="1"/>
</dbReference>
<dbReference type="InterPro" id="IPR036388">
    <property type="entry name" value="WH-like_DNA-bd_sf"/>
</dbReference>
<dbReference type="GO" id="GO:0006950">
    <property type="term" value="P:response to stress"/>
    <property type="evidence" value="ECO:0007669"/>
    <property type="project" value="TreeGrafter"/>
</dbReference>
<feature type="domain" description="HTH marR-type" evidence="1">
    <location>
        <begin position="25"/>
        <end position="157"/>
    </location>
</feature>
<name>A0A4R1LBB9_9BACT</name>
<dbReference type="Gene3D" id="1.10.10.10">
    <property type="entry name" value="Winged helix-like DNA-binding domain superfamily/Winged helix DNA-binding domain"/>
    <property type="match status" value="1"/>
</dbReference>
<reference evidence="2 3" key="1">
    <citation type="submission" date="2019-03" db="EMBL/GenBank/DDBJ databases">
        <title>Genomic Encyclopedia of Type Strains, Phase IV (KMG-IV): sequencing the most valuable type-strain genomes for metagenomic binning, comparative biology and taxonomic classification.</title>
        <authorList>
            <person name="Goeker M."/>
        </authorList>
    </citation>
    <scope>NUCLEOTIDE SEQUENCE [LARGE SCALE GENOMIC DNA]</scope>
    <source>
        <strain evidence="2 3">DSM 103428</strain>
    </source>
</reference>
<dbReference type="PRINTS" id="PR00598">
    <property type="entry name" value="HTHMARR"/>
</dbReference>
<dbReference type="SUPFAM" id="SSF46785">
    <property type="entry name" value="Winged helix' DNA-binding domain"/>
    <property type="match status" value="1"/>
</dbReference>
<evidence type="ECO:0000259" key="1">
    <source>
        <dbReference type="PROSITE" id="PS50995"/>
    </source>
</evidence>
<comment type="caution">
    <text evidence="2">The sequence shown here is derived from an EMBL/GenBank/DDBJ whole genome shotgun (WGS) entry which is preliminary data.</text>
</comment>
<dbReference type="PROSITE" id="PS50995">
    <property type="entry name" value="HTH_MARR_2"/>
    <property type="match status" value="1"/>
</dbReference>
<dbReference type="EMBL" id="SMGK01000001">
    <property type="protein sequence ID" value="TCK75786.1"/>
    <property type="molecule type" value="Genomic_DNA"/>
</dbReference>
<dbReference type="GO" id="GO:0003700">
    <property type="term" value="F:DNA-binding transcription factor activity"/>
    <property type="evidence" value="ECO:0007669"/>
    <property type="project" value="InterPro"/>
</dbReference>
<gene>
    <name evidence="2" type="ORF">C7378_0778</name>
</gene>
<proteinExistence type="predicted"/>
<dbReference type="InterPro" id="IPR039422">
    <property type="entry name" value="MarR/SlyA-like"/>
</dbReference>
<dbReference type="AlphaFoldDB" id="A0A4R1LBB9"/>
<organism evidence="2 3">
    <name type="scientific">Acidipila rosea</name>
    <dbReference type="NCBI Taxonomy" id="768535"/>
    <lineage>
        <taxon>Bacteria</taxon>
        <taxon>Pseudomonadati</taxon>
        <taxon>Acidobacteriota</taxon>
        <taxon>Terriglobia</taxon>
        <taxon>Terriglobales</taxon>
        <taxon>Acidobacteriaceae</taxon>
        <taxon>Acidipila</taxon>
    </lineage>
</organism>
<dbReference type="PANTHER" id="PTHR33164">
    <property type="entry name" value="TRANSCRIPTIONAL REGULATOR, MARR FAMILY"/>
    <property type="match status" value="1"/>
</dbReference>
<keyword evidence="3" id="KW-1185">Reference proteome</keyword>
<dbReference type="PANTHER" id="PTHR33164:SF43">
    <property type="entry name" value="HTH-TYPE TRANSCRIPTIONAL REPRESSOR YETL"/>
    <property type="match status" value="1"/>
</dbReference>
<sequence length="167" mass="18723">MVSMEIILVSMETTSETTAPVSDLETHLGYCLRRVSNAVSGNFARALQAKRTSVAEWVLLRQLYDRRQATPGELADALTMTRGAVSKILDKVEAKSWIRRRVKPEDNRVQLLSLTAAGRRIVPELAKIADRNDDQFFACLDSDERQSLGRLLGKLATCHQIRDVPIE</sequence>
<dbReference type="Proteomes" id="UP000295210">
    <property type="component" value="Unassembled WGS sequence"/>
</dbReference>
<evidence type="ECO:0000313" key="2">
    <source>
        <dbReference type="EMBL" id="TCK75786.1"/>
    </source>
</evidence>
<keyword evidence="2" id="KW-0238">DNA-binding</keyword>
<dbReference type="SMART" id="SM00347">
    <property type="entry name" value="HTH_MARR"/>
    <property type="match status" value="1"/>
</dbReference>
<dbReference type="InterPro" id="IPR036390">
    <property type="entry name" value="WH_DNA-bd_sf"/>
</dbReference>